<organism evidence="2 3">
    <name type="scientific">Mesorhizobium metallidurans STM 2683</name>
    <dbReference type="NCBI Taxonomy" id="1297569"/>
    <lineage>
        <taxon>Bacteria</taxon>
        <taxon>Pseudomonadati</taxon>
        <taxon>Pseudomonadota</taxon>
        <taxon>Alphaproteobacteria</taxon>
        <taxon>Hyphomicrobiales</taxon>
        <taxon>Phyllobacteriaceae</taxon>
        <taxon>Mesorhizobium</taxon>
    </lineage>
</organism>
<dbReference type="STRING" id="1297569.MESS2_1640023"/>
<keyword evidence="3" id="KW-1185">Reference proteome</keyword>
<dbReference type="RefSeq" id="WP_008874641.1">
    <property type="nucleotide sequence ID" value="NZ_CAUM01000073.1"/>
</dbReference>
<evidence type="ECO:0000256" key="1">
    <source>
        <dbReference type="SAM" id="MobiDB-lite"/>
    </source>
</evidence>
<dbReference type="Proteomes" id="UP000012062">
    <property type="component" value="Unassembled WGS sequence"/>
</dbReference>
<proteinExistence type="predicted"/>
<protein>
    <recommendedName>
        <fullName evidence="4">H repeat-associated protein N-terminal domain-containing protein</fullName>
    </recommendedName>
</protein>
<evidence type="ECO:0000313" key="3">
    <source>
        <dbReference type="Proteomes" id="UP000012062"/>
    </source>
</evidence>
<evidence type="ECO:0008006" key="4">
    <source>
        <dbReference type="Google" id="ProtNLM"/>
    </source>
</evidence>
<reference evidence="2 3" key="1">
    <citation type="submission" date="2013-02" db="EMBL/GenBank/DDBJ databases">
        <authorList>
            <person name="Genoscope - CEA"/>
        </authorList>
    </citation>
    <scope>NUCLEOTIDE SEQUENCE [LARGE SCALE GENOMIC DNA]</scope>
    <source>
        <strain evidence="2 3">STM 2683</strain>
    </source>
</reference>
<sequence>MAQALSIISATSRIPRPGMVVYPPREILLTVLAALLCRAEDFDEIEDVSVELLDCLRRIGPQSLTHIKATTLTAARLTEARKDSNSVTGTKEPSSDCYFV</sequence>
<dbReference type="AlphaFoldDB" id="M5ENE5"/>
<dbReference type="EMBL" id="CAUM01000073">
    <property type="protein sequence ID" value="CCV05695.1"/>
    <property type="molecule type" value="Genomic_DNA"/>
</dbReference>
<accession>M5ENE5</accession>
<comment type="caution">
    <text evidence="2">The sequence shown here is derived from an EMBL/GenBank/DDBJ whole genome shotgun (WGS) entry which is preliminary data.</text>
</comment>
<name>M5ENE5_9HYPH</name>
<gene>
    <name evidence="2" type="ORF">MESS2_1640023</name>
</gene>
<feature type="region of interest" description="Disordered" evidence="1">
    <location>
        <begin position="80"/>
        <end position="100"/>
    </location>
</feature>
<evidence type="ECO:0000313" key="2">
    <source>
        <dbReference type="EMBL" id="CCV05695.1"/>
    </source>
</evidence>